<dbReference type="EMBL" id="QNVT01000024">
    <property type="protein sequence ID" value="REC60493.1"/>
    <property type="molecule type" value="Genomic_DNA"/>
</dbReference>
<proteinExistence type="predicted"/>
<evidence type="ECO:0000313" key="1">
    <source>
        <dbReference type="EMBL" id="REC60493.1"/>
    </source>
</evidence>
<gene>
    <name evidence="1" type="ORF">DRF65_20735</name>
</gene>
<dbReference type="AlphaFoldDB" id="A0A3D9C3P9"/>
<dbReference type="Proteomes" id="UP000256686">
    <property type="component" value="Unassembled WGS sequence"/>
</dbReference>
<name>A0A3D9C3P9_9FLAO</name>
<dbReference type="RefSeq" id="WP_115972656.1">
    <property type="nucleotide sequence ID" value="NZ_QNVT01000024.1"/>
</dbReference>
<organism evidence="1 2">
    <name type="scientific">Chryseobacterium pennae</name>
    <dbReference type="NCBI Taxonomy" id="2258962"/>
    <lineage>
        <taxon>Bacteria</taxon>
        <taxon>Pseudomonadati</taxon>
        <taxon>Bacteroidota</taxon>
        <taxon>Flavobacteriia</taxon>
        <taxon>Flavobacteriales</taxon>
        <taxon>Weeksellaceae</taxon>
        <taxon>Chryseobacterium group</taxon>
        <taxon>Chryseobacterium</taxon>
    </lineage>
</organism>
<sequence length="158" mass="18791">MEESKNGNMITDIIRRNHYVEQFFKYNDIHVNLLGDINNPLIVTEYNIVLSCFVSNFNLIFKDNSFEGKEIFTIKLKKEALNIQDRLDMWIKSATHRKIYLFTSEDGLYYCKYIKVYNHIFPLLSPAKELAYYVFQRQKAIEVVQKLKKSNIDLSIVY</sequence>
<accession>A0A3D9C3P9</accession>
<reference evidence="2" key="1">
    <citation type="submission" date="2018-06" db="EMBL/GenBank/DDBJ databases">
        <authorList>
            <person name="Lum Nde A."/>
            <person name="Hugo C."/>
        </authorList>
    </citation>
    <scope>NUCLEOTIDE SEQUENCE [LARGE SCALE GENOMIC DNA]</scope>
    <source>
        <strain evidence="2">1_F178</strain>
    </source>
</reference>
<keyword evidence="2" id="KW-1185">Reference proteome</keyword>
<evidence type="ECO:0000313" key="2">
    <source>
        <dbReference type="Proteomes" id="UP000256686"/>
    </source>
</evidence>
<protein>
    <submittedName>
        <fullName evidence="1">Uncharacterized protein</fullName>
    </submittedName>
</protein>
<comment type="caution">
    <text evidence="1">The sequence shown here is derived from an EMBL/GenBank/DDBJ whole genome shotgun (WGS) entry which is preliminary data.</text>
</comment>